<gene>
    <name evidence="1" type="ORF">N5I14_14195</name>
</gene>
<reference evidence="1" key="1">
    <citation type="submission" date="2022-09" db="EMBL/GenBank/DDBJ databases">
        <title>Intensive care unit water sources are persistently colonized with multi-drug resistant bacteria and are the site of extensive horizontal gene transfer of antibiotic resistance genes.</title>
        <authorList>
            <person name="Diorio-Toth L."/>
        </authorList>
    </citation>
    <scope>NUCLEOTIDE SEQUENCE</scope>
    <source>
        <strain evidence="1">GD03782</strain>
    </source>
</reference>
<proteinExistence type="predicted"/>
<evidence type="ECO:0000313" key="2">
    <source>
        <dbReference type="Proteomes" id="UP001160882"/>
    </source>
</evidence>
<accession>A0AA42UQ29</accession>
<comment type="caution">
    <text evidence="1">The sequence shown here is derived from an EMBL/GenBank/DDBJ whole genome shotgun (WGS) entry which is preliminary data.</text>
</comment>
<protein>
    <submittedName>
        <fullName evidence="1">Uncharacterized protein</fullName>
    </submittedName>
</protein>
<organism evidence="1 2">
    <name type="scientific">Pseudomonas mosselii</name>
    <dbReference type="NCBI Taxonomy" id="78327"/>
    <lineage>
        <taxon>Bacteria</taxon>
        <taxon>Pseudomonadati</taxon>
        <taxon>Pseudomonadota</taxon>
        <taxon>Gammaproteobacteria</taxon>
        <taxon>Pseudomonadales</taxon>
        <taxon>Pseudomonadaceae</taxon>
        <taxon>Pseudomonas</taxon>
    </lineage>
</organism>
<dbReference type="EMBL" id="JAOCGG010000026">
    <property type="protein sequence ID" value="MDH1631394.1"/>
    <property type="molecule type" value="Genomic_DNA"/>
</dbReference>
<name>A0AA42UQ29_9PSED</name>
<evidence type="ECO:0000313" key="1">
    <source>
        <dbReference type="EMBL" id="MDH1631394.1"/>
    </source>
</evidence>
<dbReference type="Proteomes" id="UP001160882">
    <property type="component" value="Unassembled WGS sequence"/>
</dbReference>
<dbReference type="AlphaFoldDB" id="A0AA42UQ29"/>
<dbReference type="RefSeq" id="WP_280082255.1">
    <property type="nucleotide sequence ID" value="NZ_JAOCGG010000026.1"/>
</dbReference>
<sequence length="114" mass="12767">MLWSKERAAAGLDGVLKVIEITKDAIPMLINADSKNYPLLSKLCLDDYGLYSGEQLDRLRLELKNMSRATNGMDGFFCSLDDLALEARVLGESVLFDPFRELSSKKGTDLFFLL</sequence>